<reference evidence="2" key="2">
    <citation type="submission" date="2014-09" db="EMBL/GenBank/DDBJ databases">
        <authorList>
            <consortium name="NBRP consortium"/>
            <person name="Sawabe T."/>
            <person name="Meirelles P."/>
            <person name="Nakanishi M."/>
            <person name="Sayaka M."/>
            <person name="Hattori M."/>
            <person name="Ohkuma M."/>
        </authorList>
    </citation>
    <scope>NUCLEOTIDE SEQUENCE [LARGE SCALE GENOMIC DNA]</scope>
    <source>
        <strain evidence="2">JCM 19239</strain>
    </source>
</reference>
<proteinExistence type="predicted"/>
<keyword evidence="2" id="KW-1185">Reference proteome</keyword>
<evidence type="ECO:0000313" key="1">
    <source>
        <dbReference type="EMBL" id="GAL25607.1"/>
    </source>
</evidence>
<dbReference type="EMBL" id="BBMS01000011">
    <property type="protein sequence ID" value="GAL25607.1"/>
    <property type="molecule type" value="Genomic_DNA"/>
</dbReference>
<evidence type="ECO:0000313" key="2">
    <source>
        <dbReference type="Proteomes" id="UP000029223"/>
    </source>
</evidence>
<dbReference type="Proteomes" id="UP000029223">
    <property type="component" value="Unassembled WGS sequence"/>
</dbReference>
<name>A0ABQ0JA26_9VIBR</name>
<organism evidence="1 2">
    <name type="scientific">Vibrio variabilis</name>
    <dbReference type="NCBI Taxonomy" id="990271"/>
    <lineage>
        <taxon>Bacteria</taxon>
        <taxon>Pseudomonadati</taxon>
        <taxon>Pseudomonadota</taxon>
        <taxon>Gammaproteobacteria</taxon>
        <taxon>Vibrionales</taxon>
        <taxon>Vibrionaceae</taxon>
        <taxon>Vibrio</taxon>
    </lineage>
</organism>
<protein>
    <submittedName>
        <fullName evidence="1">Uncharacterized protein</fullName>
    </submittedName>
</protein>
<comment type="caution">
    <text evidence="1">The sequence shown here is derived from an EMBL/GenBank/DDBJ whole genome shotgun (WGS) entry which is preliminary data.</text>
</comment>
<reference evidence="2" key="1">
    <citation type="submission" date="2014-09" db="EMBL/GenBank/DDBJ databases">
        <title>Vibrio variabilis JCM 19239. (C206) whole genome shotgun sequence.</title>
        <authorList>
            <person name="Sawabe T."/>
            <person name="Meirelles P."/>
            <person name="Nakanishi M."/>
            <person name="Sayaka M."/>
            <person name="Hattori M."/>
            <person name="Ohkuma M."/>
        </authorList>
    </citation>
    <scope>NUCLEOTIDE SEQUENCE [LARGE SCALE GENOMIC DNA]</scope>
    <source>
        <strain evidence="2">JCM 19239</strain>
    </source>
</reference>
<sequence>MVIELLKQTPSNEACYIISLEGNIQQALERWPVLRHYQTSLVF</sequence>
<gene>
    <name evidence="1" type="ORF">JCM19239_548</name>
</gene>
<accession>A0ABQ0JA26</accession>